<sequence>MKKPVLAVLGVAGACVACCTIPLAIPLFGGAAALGLTSWLGAKFQIGLELLVLVVMVSMAVLVWGAMVWTRRRRAKSCGREPSSGTACAVSPDAEGCGCAPR</sequence>
<keyword evidence="2" id="KW-0472">Membrane</keyword>
<dbReference type="AlphaFoldDB" id="A0A9X4NRK3"/>
<comment type="caution">
    <text evidence="3">The sequence shown here is derived from an EMBL/GenBank/DDBJ whole genome shotgun (WGS) entry which is preliminary data.</text>
</comment>
<organism evidence="3 4">
    <name type="scientific">Hydrogenophaga taeniospiralis CCUG 15921</name>
    <dbReference type="NCBI Taxonomy" id="1281780"/>
    <lineage>
        <taxon>Bacteria</taxon>
        <taxon>Pseudomonadati</taxon>
        <taxon>Pseudomonadota</taxon>
        <taxon>Betaproteobacteria</taxon>
        <taxon>Burkholderiales</taxon>
        <taxon>Comamonadaceae</taxon>
        <taxon>Hydrogenophaga</taxon>
    </lineage>
</organism>
<name>A0A9X4NRK3_9BURK</name>
<gene>
    <name evidence="3" type="ORF">H010_14456</name>
</gene>
<feature type="transmembrane region" description="Helical" evidence="2">
    <location>
        <begin position="51"/>
        <end position="70"/>
    </location>
</feature>
<proteinExistence type="predicted"/>
<evidence type="ECO:0000313" key="3">
    <source>
        <dbReference type="EMBL" id="MDG5976465.1"/>
    </source>
</evidence>
<evidence type="ECO:0000256" key="1">
    <source>
        <dbReference type="SAM" id="MobiDB-lite"/>
    </source>
</evidence>
<keyword evidence="4" id="KW-1185">Reference proteome</keyword>
<accession>A0A9X4NRK3</accession>
<dbReference type="EMBL" id="AOGK01000012">
    <property type="protein sequence ID" value="MDG5976465.1"/>
    <property type="molecule type" value="Genomic_DNA"/>
</dbReference>
<keyword evidence="2" id="KW-1133">Transmembrane helix</keyword>
<dbReference type="PROSITE" id="PS51257">
    <property type="entry name" value="PROKAR_LIPOPROTEIN"/>
    <property type="match status" value="1"/>
</dbReference>
<protein>
    <submittedName>
        <fullName evidence="3">Uncharacterized protein</fullName>
    </submittedName>
</protein>
<dbReference type="Proteomes" id="UP001152876">
    <property type="component" value="Unassembled WGS sequence"/>
</dbReference>
<reference evidence="3" key="1">
    <citation type="submission" date="2013-01" db="EMBL/GenBank/DDBJ databases">
        <title>Genome draft of Hydrogenophaga taeniospiralis 2K1.</title>
        <authorList>
            <person name="Gomila M."/>
            <person name="Lalucat J."/>
        </authorList>
    </citation>
    <scope>NUCLEOTIDE SEQUENCE</scope>
    <source>
        <strain evidence="3">CCUG 15921</strain>
    </source>
</reference>
<feature type="region of interest" description="Disordered" evidence="1">
    <location>
        <begin position="78"/>
        <end position="102"/>
    </location>
</feature>
<keyword evidence="2" id="KW-0812">Transmembrane</keyword>
<evidence type="ECO:0000256" key="2">
    <source>
        <dbReference type="SAM" id="Phobius"/>
    </source>
</evidence>
<evidence type="ECO:0000313" key="4">
    <source>
        <dbReference type="Proteomes" id="UP001152876"/>
    </source>
</evidence>